<dbReference type="InterPro" id="IPR045993">
    <property type="entry name" value="DUF5949"/>
</dbReference>
<name>A0ABV5N7D4_9ACTN</name>
<sequence>MTTTPGEARPFHPADLGTLVIMPWTGKVEDGNDMPYLLACSRGDAPNGPEAASAAVAGLLNEAGLTLGEEVIDGGARPSLPVNLLVVAGQAVVTMPRLNTQCPVQPAWLAAVAERGYAYLLFTARPWPEARVGEAVTPDALREFVSDEETVRASVHLLLPARSLRQ</sequence>
<evidence type="ECO:0000313" key="1">
    <source>
        <dbReference type="EMBL" id="MFB9466188.1"/>
    </source>
</evidence>
<comment type="caution">
    <text evidence="1">The sequence shown here is derived from an EMBL/GenBank/DDBJ whole genome shotgun (WGS) entry which is preliminary data.</text>
</comment>
<keyword evidence="2" id="KW-1185">Reference proteome</keyword>
<gene>
    <name evidence="1" type="ORF">ACFF45_26625</name>
</gene>
<accession>A0ABV5N7D4</accession>
<proteinExistence type="predicted"/>
<reference evidence="1 2" key="1">
    <citation type="submission" date="2024-09" db="EMBL/GenBank/DDBJ databases">
        <authorList>
            <person name="Sun Q."/>
            <person name="Mori K."/>
        </authorList>
    </citation>
    <scope>NUCLEOTIDE SEQUENCE [LARGE SCALE GENOMIC DNA]</scope>
    <source>
        <strain evidence="1 2">JCM 6917</strain>
    </source>
</reference>
<dbReference type="Proteomes" id="UP001589709">
    <property type="component" value="Unassembled WGS sequence"/>
</dbReference>
<dbReference type="RefSeq" id="WP_381349044.1">
    <property type="nucleotide sequence ID" value="NZ_JBHMCY010000062.1"/>
</dbReference>
<protein>
    <submittedName>
        <fullName evidence="1">DUF5949 family protein</fullName>
    </submittedName>
</protein>
<organism evidence="1 2">
    <name type="scientific">Streptomyces cinereospinus</name>
    <dbReference type="NCBI Taxonomy" id="285561"/>
    <lineage>
        <taxon>Bacteria</taxon>
        <taxon>Bacillati</taxon>
        <taxon>Actinomycetota</taxon>
        <taxon>Actinomycetes</taxon>
        <taxon>Kitasatosporales</taxon>
        <taxon>Streptomycetaceae</taxon>
        <taxon>Streptomyces</taxon>
    </lineage>
</organism>
<dbReference type="EMBL" id="JBHMCY010000062">
    <property type="protein sequence ID" value="MFB9466188.1"/>
    <property type="molecule type" value="Genomic_DNA"/>
</dbReference>
<dbReference type="Pfam" id="PF19374">
    <property type="entry name" value="DUF5949"/>
    <property type="match status" value="1"/>
</dbReference>
<evidence type="ECO:0000313" key="2">
    <source>
        <dbReference type="Proteomes" id="UP001589709"/>
    </source>
</evidence>